<evidence type="ECO:0000256" key="5">
    <source>
        <dbReference type="ARBA" id="ARBA00023136"/>
    </source>
</evidence>
<protein>
    <submittedName>
        <fullName evidence="7">Branched-chain amino acid ABC transporter permease</fullName>
    </submittedName>
</protein>
<name>A0A220MKV1_9BACL</name>
<dbReference type="GO" id="GO:0005886">
    <property type="term" value="C:plasma membrane"/>
    <property type="evidence" value="ECO:0007669"/>
    <property type="project" value="UniProtKB-SubCell"/>
</dbReference>
<keyword evidence="2" id="KW-1003">Cell membrane</keyword>
<feature type="transmembrane region" description="Helical" evidence="6">
    <location>
        <begin position="244"/>
        <end position="269"/>
    </location>
</feature>
<feature type="transmembrane region" description="Helical" evidence="6">
    <location>
        <begin position="289"/>
        <end position="308"/>
    </location>
</feature>
<dbReference type="PANTHER" id="PTHR30482">
    <property type="entry name" value="HIGH-AFFINITY BRANCHED-CHAIN AMINO ACID TRANSPORT SYSTEM PERMEASE"/>
    <property type="match status" value="1"/>
</dbReference>
<proteinExistence type="predicted"/>
<dbReference type="GO" id="GO:0015658">
    <property type="term" value="F:branched-chain amino acid transmembrane transporter activity"/>
    <property type="evidence" value="ECO:0007669"/>
    <property type="project" value="InterPro"/>
</dbReference>
<organism evidence="7 8">
    <name type="scientific">Brevibacillus formosus</name>
    <dbReference type="NCBI Taxonomy" id="54913"/>
    <lineage>
        <taxon>Bacteria</taxon>
        <taxon>Bacillati</taxon>
        <taxon>Bacillota</taxon>
        <taxon>Bacilli</taxon>
        <taxon>Bacillales</taxon>
        <taxon>Paenibacillaceae</taxon>
        <taxon>Brevibacillus</taxon>
    </lineage>
</organism>
<feature type="transmembrane region" description="Helical" evidence="6">
    <location>
        <begin position="112"/>
        <end position="129"/>
    </location>
</feature>
<accession>A0A220MKV1</accession>
<comment type="subcellular location">
    <subcellularLocation>
        <location evidence="1">Cell membrane</location>
        <topology evidence="1">Multi-pass membrane protein</topology>
    </subcellularLocation>
</comment>
<dbReference type="InterPro" id="IPR001851">
    <property type="entry name" value="ABC_transp_permease"/>
</dbReference>
<keyword evidence="5 6" id="KW-0472">Membrane</keyword>
<dbReference type="Proteomes" id="UP000197781">
    <property type="component" value="Chromosome"/>
</dbReference>
<keyword evidence="4 6" id="KW-1133">Transmembrane helix</keyword>
<dbReference type="Pfam" id="PF02653">
    <property type="entry name" value="BPD_transp_2"/>
    <property type="match status" value="1"/>
</dbReference>
<feature type="transmembrane region" description="Helical" evidence="6">
    <location>
        <begin position="86"/>
        <end position="105"/>
    </location>
</feature>
<sequence>MKQIIDKWGKSIGIYLFLMILFPFVMPDEYYRSVGIIIGLQAIVTIGLCLVMGLAGQISLGQAAFWGIGAYTSAVLTTKYGLPPFIGLIAAAIVPGLFAFILGRAIAGLQGYYLAMATLAFGYIVQIGITEWESVTGGANGMISIPQMTFFGGSELSMYFLIWGVVTCVLLFSLNLLNSRVGRAFRAIHKSEIAATSMGIDVRKFKLNAFVVSGMFAGISGGLYAHYMGILDPQPFGLHESIKFLTMVVIGGMTSIWGALMGTILIGFISEGLVLLSEVVPGLQGDVDTIVFGAILVLIIMFMPEGLVPRIRAAFEKGQAKKAKAMADEAQRKQQVERKAAT</sequence>
<evidence type="ECO:0000256" key="6">
    <source>
        <dbReference type="SAM" id="Phobius"/>
    </source>
</evidence>
<dbReference type="InterPro" id="IPR043428">
    <property type="entry name" value="LivM-like"/>
</dbReference>
<reference evidence="7 8" key="1">
    <citation type="submission" date="2016-11" db="EMBL/GenBank/DDBJ databases">
        <authorList>
            <person name="Jaros S."/>
            <person name="Januszkiewicz K."/>
            <person name="Wedrychowicz H."/>
        </authorList>
    </citation>
    <scope>NUCLEOTIDE SEQUENCE [LARGE SCALE GENOMIC DNA]</scope>
    <source>
        <strain evidence="7 8">NF2</strain>
    </source>
</reference>
<dbReference type="CDD" id="cd06581">
    <property type="entry name" value="TM_PBP1_LivM_like"/>
    <property type="match status" value="1"/>
</dbReference>
<keyword evidence="3 6" id="KW-0812">Transmembrane</keyword>
<feature type="transmembrane region" description="Helical" evidence="6">
    <location>
        <begin position="12"/>
        <end position="27"/>
    </location>
</feature>
<dbReference type="KEGG" id="bfm:BP422_20730"/>
<feature type="transmembrane region" description="Helical" evidence="6">
    <location>
        <begin position="33"/>
        <end position="56"/>
    </location>
</feature>
<evidence type="ECO:0000256" key="3">
    <source>
        <dbReference type="ARBA" id="ARBA00022692"/>
    </source>
</evidence>
<dbReference type="PANTHER" id="PTHR30482:SF18">
    <property type="entry name" value="BRANCHED AMINO ACID TRANSPORT SYSTEM PERMEASE"/>
    <property type="match status" value="1"/>
</dbReference>
<evidence type="ECO:0000313" key="8">
    <source>
        <dbReference type="Proteomes" id="UP000197781"/>
    </source>
</evidence>
<evidence type="ECO:0000313" key="7">
    <source>
        <dbReference type="EMBL" id="ASJ55764.1"/>
    </source>
</evidence>
<feature type="transmembrane region" description="Helical" evidence="6">
    <location>
        <begin position="156"/>
        <end position="177"/>
    </location>
</feature>
<dbReference type="AlphaFoldDB" id="A0A220MKV1"/>
<evidence type="ECO:0000256" key="1">
    <source>
        <dbReference type="ARBA" id="ARBA00004651"/>
    </source>
</evidence>
<evidence type="ECO:0000256" key="2">
    <source>
        <dbReference type="ARBA" id="ARBA00022475"/>
    </source>
</evidence>
<evidence type="ECO:0000256" key="4">
    <source>
        <dbReference type="ARBA" id="ARBA00022989"/>
    </source>
</evidence>
<gene>
    <name evidence="7" type="ORF">BP422_20730</name>
</gene>
<dbReference type="EMBL" id="CP018145">
    <property type="protein sequence ID" value="ASJ55764.1"/>
    <property type="molecule type" value="Genomic_DNA"/>
</dbReference>